<dbReference type="PANTHER" id="PTHR40465:SF1">
    <property type="entry name" value="DUF6534 DOMAIN-CONTAINING PROTEIN"/>
    <property type="match status" value="1"/>
</dbReference>
<keyword evidence="2" id="KW-0472">Membrane</keyword>
<feature type="compositionally biased region" description="Basic and acidic residues" evidence="1">
    <location>
        <begin position="303"/>
        <end position="314"/>
    </location>
</feature>
<dbReference type="Proteomes" id="UP000294933">
    <property type="component" value="Unassembled WGS sequence"/>
</dbReference>
<dbReference type="STRING" id="50990.A0A4Y7PTA1"/>
<keyword evidence="5" id="KW-1185">Reference proteome</keyword>
<feature type="transmembrane region" description="Helical" evidence="2">
    <location>
        <begin position="12"/>
        <end position="37"/>
    </location>
</feature>
<proteinExistence type="predicted"/>
<sequence>MPLAGLHFDNTLGVILVGGMLAAVLFGITIMQVYIYFVRSKNDPRLMKGVVGALWLIDALHIILIIHTLYYYMVDNYLSPLAIISPTWSFKVDLMVTHVSDFLVRCIFARRVWILSRGNWLLTSSVMALAIVVIIGGFGFAIKSFFMRSYADFHELAWLIYAVLGTDVVADIWIASWLCFLLNRSRSGFKRTDSMISTLMLYTINTGVLTCICAVGCFVSYATMPNNFIFIGFYMLLPKLYLNALLATLNARDGLRDKINSQPLIAMSNISNLSGSGQQQSVTLAEKDGLRHHLSVNIETVTDVKSEPMEDTPRHPVPNQTFMSSYAV</sequence>
<evidence type="ECO:0000313" key="5">
    <source>
        <dbReference type="Proteomes" id="UP000294933"/>
    </source>
</evidence>
<dbReference type="AlphaFoldDB" id="A0A4Y7PTA1"/>
<feature type="transmembrane region" description="Helical" evidence="2">
    <location>
        <begin position="201"/>
        <end position="222"/>
    </location>
</feature>
<name>A0A4Y7PTA1_9AGAM</name>
<dbReference type="Pfam" id="PF20152">
    <property type="entry name" value="DUF6534"/>
    <property type="match status" value="1"/>
</dbReference>
<feature type="compositionally biased region" description="Polar residues" evidence="1">
    <location>
        <begin position="318"/>
        <end position="328"/>
    </location>
</feature>
<feature type="transmembrane region" description="Helical" evidence="2">
    <location>
        <begin position="228"/>
        <end position="249"/>
    </location>
</feature>
<protein>
    <recommendedName>
        <fullName evidence="3">DUF6534 domain-containing protein</fullName>
    </recommendedName>
</protein>
<evidence type="ECO:0000259" key="3">
    <source>
        <dbReference type="Pfam" id="PF20152"/>
    </source>
</evidence>
<dbReference type="PANTHER" id="PTHR40465">
    <property type="entry name" value="CHROMOSOME 1, WHOLE GENOME SHOTGUN SEQUENCE"/>
    <property type="match status" value="1"/>
</dbReference>
<reference evidence="4 5" key="1">
    <citation type="submission" date="2018-06" db="EMBL/GenBank/DDBJ databases">
        <title>A transcriptomic atlas of mushroom development highlights an independent origin of complex multicellularity.</title>
        <authorList>
            <consortium name="DOE Joint Genome Institute"/>
            <person name="Krizsan K."/>
            <person name="Almasi E."/>
            <person name="Merenyi Z."/>
            <person name="Sahu N."/>
            <person name="Viragh M."/>
            <person name="Koszo T."/>
            <person name="Mondo S."/>
            <person name="Kiss B."/>
            <person name="Balint B."/>
            <person name="Kues U."/>
            <person name="Barry K."/>
            <person name="Hegedus J.C."/>
            <person name="Henrissat B."/>
            <person name="Johnson J."/>
            <person name="Lipzen A."/>
            <person name="Ohm R."/>
            <person name="Nagy I."/>
            <person name="Pangilinan J."/>
            <person name="Yan J."/>
            <person name="Xiong Y."/>
            <person name="Grigoriev I.V."/>
            <person name="Hibbett D.S."/>
            <person name="Nagy L.G."/>
        </authorList>
    </citation>
    <scope>NUCLEOTIDE SEQUENCE [LARGE SCALE GENOMIC DNA]</scope>
    <source>
        <strain evidence="4 5">SZMC22713</strain>
    </source>
</reference>
<dbReference type="InterPro" id="IPR045339">
    <property type="entry name" value="DUF6534"/>
</dbReference>
<dbReference type="VEuPathDB" id="FungiDB:BD410DRAFT_793282"/>
<evidence type="ECO:0000256" key="2">
    <source>
        <dbReference type="SAM" id="Phobius"/>
    </source>
</evidence>
<evidence type="ECO:0000256" key="1">
    <source>
        <dbReference type="SAM" id="MobiDB-lite"/>
    </source>
</evidence>
<keyword evidence="2" id="KW-1133">Transmembrane helix</keyword>
<feature type="transmembrane region" description="Helical" evidence="2">
    <location>
        <begin position="158"/>
        <end position="180"/>
    </location>
</feature>
<gene>
    <name evidence="4" type="ORF">BD410DRAFT_793282</name>
</gene>
<feature type="transmembrane region" description="Helical" evidence="2">
    <location>
        <begin position="49"/>
        <end position="73"/>
    </location>
</feature>
<dbReference type="OrthoDB" id="3268207at2759"/>
<keyword evidence="2" id="KW-0812">Transmembrane</keyword>
<feature type="region of interest" description="Disordered" evidence="1">
    <location>
        <begin position="303"/>
        <end position="328"/>
    </location>
</feature>
<evidence type="ECO:0000313" key="4">
    <source>
        <dbReference type="EMBL" id="TDL18395.1"/>
    </source>
</evidence>
<organism evidence="4 5">
    <name type="scientific">Rickenella mellea</name>
    <dbReference type="NCBI Taxonomy" id="50990"/>
    <lineage>
        <taxon>Eukaryota</taxon>
        <taxon>Fungi</taxon>
        <taxon>Dikarya</taxon>
        <taxon>Basidiomycota</taxon>
        <taxon>Agaricomycotina</taxon>
        <taxon>Agaricomycetes</taxon>
        <taxon>Hymenochaetales</taxon>
        <taxon>Rickenellaceae</taxon>
        <taxon>Rickenella</taxon>
    </lineage>
</organism>
<feature type="domain" description="DUF6534" evidence="3">
    <location>
        <begin position="168"/>
        <end position="253"/>
    </location>
</feature>
<feature type="transmembrane region" description="Helical" evidence="2">
    <location>
        <begin position="88"/>
        <end position="108"/>
    </location>
</feature>
<dbReference type="EMBL" id="ML170208">
    <property type="protein sequence ID" value="TDL18395.1"/>
    <property type="molecule type" value="Genomic_DNA"/>
</dbReference>
<feature type="transmembrane region" description="Helical" evidence="2">
    <location>
        <begin position="120"/>
        <end position="146"/>
    </location>
</feature>
<accession>A0A4Y7PTA1</accession>